<evidence type="ECO:0000313" key="5">
    <source>
        <dbReference type="EMBL" id="GGH34019.1"/>
    </source>
</evidence>
<dbReference type="InterPro" id="IPR016136">
    <property type="entry name" value="DNA_helicase_N/primase_C"/>
</dbReference>
<accession>A0A917MK21</accession>
<reference evidence="5" key="1">
    <citation type="journal article" date="2014" name="Int. J. Syst. Evol. Microbiol.">
        <title>Complete genome sequence of Corynebacterium casei LMG S-19264T (=DSM 44701T), isolated from a smear-ripened cheese.</title>
        <authorList>
            <consortium name="US DOE Joint Genome Institute (JGI-PGF)"/>
            <person name="Walter F."/>
            <person name="Albersmeier A."/>
            <person name="Kalinowski J."/>
            <person name="Ruckert C."/>
        </authorList>
    </citation>
    <scope>NUCLEOTIDE SEQUENCE</scope>
    <source>
        <strain evidence="5">CGMCC 1.15794</strain>
    </source>
</reference>
<protein>
    <recommendedName>
        <fullName evidence="4">DNA helicase DnaB-like N-terminal domain-containing protein</fullName>
    </recommendedName>
</protein>
<dbReference type="GO" id="GO:0005829">
    <property type="term" value="C:cytosol"/>
    <property type="evidence" value="ECO:0007669"/>
    <property type="project" value="TreeGrafter"/>
</dbReference>
<dbReference type="GO" id="GO:0006260">
    <property type="term" value="P:DNA replication"/>
    <property type="evidence" value="ECO:0007669"/>
    <property type="project" value="UniProtKB-KW"/>
</dbReference>
<dbReference type="PANTHER" id="PTHR30153:SF2">
    <property type="entry name" value="REPLICATIVE DNA HELICASE"/>
    <property type="match status" value="1"/>
</dbReference>
<dbReference type="InterPro" id="IPR007693">
    <property type="entry name" value="DNA_helicase_DnaB-like_N"/>
</dbReference>
<dbReference type="Pfam" id="PF13481">
    <property type="entry name" value="AAA_25"/>
    <property type="match status" value="1"/>
</dbReference>
<evidence type="ECO:0000256" key="1">
    <source>
        <dbReference type="ARBA" id="ARBA00022705"/>
    </source>
</evidence>
<dbReference type="SUPFAM" id="SSF52540">
    <property type="entry name" value="P-loop containing nucleoside triphosphate hydrolases"/>
    <property type="match status" value="1"/>
</dbReference>
<sequence length="412" mass="45503">MTYDEMPPEDPYTEPAPQPDGRALAERYVIGAMLQNPAVIGDVQAEVTAADFEDIRLGAIFAGVCQMVAEKQPVDFLTVWDQLAAWDVRGIDLGTLSSWADQVPTARNAAHYARLVREASMRRALAAIGSRLTTAEDPVRAMRDTLDALGKLSQRGGAAAEAKSLGDLLNVPDADLAYDWVIPGLLERQDRLMLTGTEGSGKSVLLRQLAILTAAGLHPTEFHQIEPQRVLVIDAENSERQWQRSVAGMTDQAATRGRRDPRPYVHVRCAPAMDITRPDEQGRIHRLIDAHKPDLLLIGPLYRLVPRAIQSDDDAAPVLSVLDGLRERGVSMLIEAHAGHASAGAQERDLRPRGSSALLGWPEFGLGLRRDKRIEGRVPTFSLVRWRGDRDRREWPSRLLRGQAFPWEPTLG</sequence>
<evidence type="ECO:0000259" key="4">
    <source>
        <dbReference type="Pfam" id="PF00772"/>
    </source>
</evidence>
<dbReference type="InterPro" id="IPR036185">
    <property type="entry name" value="DNA_heli_DnaB-like_N_sf"/>
</dbReference>
<organism evidence="5 6">
    <name type="scientific">Microbacterium album</name>
    <dbReference type="NCBI Taxonomy" id="2053191"/>
    <lineage>
        <taxon>Bacteria</taxon>
        <taxon>Bacillati</taxon>
        <taxon>Actinomycetota</taxon>
        <taxon>Actinomycetes</taxon>
        <taxon>Micrococcales</taxon>
        <taxon>Microbacteriaceae</taxon>
        <taxon>Microbacterium</taxon>
    </lineage>
</organism>
<dbReference type="SUPFAM" id="SSF48024">
    <property type="entry name" value="N-terminal domain of DnaB helicase"/>
    <property type="match status" value="1"/>
</dbReference>
<feature type="domain" description="DNA helicase DnaB-like N-terminal" evidence="4">
    <location>
        <begin position="25"/>
        <end position="118"/>
    </location>
</feature>
<evidence type="ECO:0000256" key="3">
    <source>
        <dbReference type="SAM" id="MobiDB-lite"/>
    </source>
</evidence>
<dbReference type="PANTHER" id="PTHR30153">
    <property type="entry name" value="REPLICATIVE DNA HELICASE DNAB"/>
    <property type="match status" value="1"/>
</dbReference>
<dbReference type="InterPro" id="IPR027417">
    <property type="entry name" value="P-loop_NTPase"/>
</dbReference>
<dbReference type="GO" id="GO:0003678">
    <property type="term" value="F:DNA helicase activity"/>
    <property type="evidence" value="ECO:0007669"/>
    <property type="project" value="InterPro"/>
</dbReference>
<evidence type="ECO:0000313" key="6">
    <source>
        <dbReference type="Proteomes" id="UP000657592"/>
    </source>
</evidence>
<keyword evidence="1" id="KW-0235">DNA replication</keyword>
<dbReference type="Pfam" id="PF00772">
    <property type="entry name" value="DnaB"/>
    <property type="match status" value="1"/>
</dbReference>
<dbReference type="Gene3D" id="1.10.860.10">
    <property type="entry name" value="DNAb Helicase, Chain A"/>
    <property type="match status" value="1"/>
</dbReference>
<feature type="compositionally biased region" description="Acidic residues" evidence="3">
    <location>
        <begin position="1"/>
        <end position="12"/>
    </location>
</feature>
<dbReference type="GO" id="GO:0005524">
    <property type="term" value="F:ATP binding"/>
    <property type="evidence" value="ECO:0007669"/>
    <property type="project" value="InterPro"/>
</dbReference>
<keyword evidence="2" id="KW-0238">DNA-binding</keyword>
<comment type="caution">
    <text evidence="5">The sequence shown here is derived from an EMBL/GenBank/DDBJ whole genome shotgun (WGS) entry which is preliminary data.</text>
</comment>
<dbReference type="EMBL" id="BMJY01000001">
    <property type="protein sequence ID" value="GGH34019.1"/>
    <property type="molecule type" value="Genomic_DNA"/>
</dbReference>
<dbReference type="Proteomes" id="UP000657592">
    <property type="component" value="Unassembled WGS sequence"/>
</dbReference>
<proteinExistence type="predicted"/>
<feature type="region of interest" description="Disordered" evidence="3">
    <location>
        <begin position="1"/>
        <end position="20"/>
    </location>
</feature>
<dbReference type="AlphaFoldDB" id="A0A917MK21"/>
<evidence type="ECO:0000256" key="2">
    <source>
        <dbReference type="ARBA" id="ARBA00023125"/>
    </source>
</evidence>
<dbReference type="RefSeq" id="WP_188754324.1">
    <property type="nucleotide sequence ID" value="NZ_BMJY01000001.1"/>
</dbReference>
<name>A0A917MK21_9MICO</name>
<reference evidence="5" key="2">
    <citation type="submission" date="2020-09" db="EMBL/GenBank/DDBJ databases">
        <authorList>
            <person name="Sun Q."/>
            <person name="Zhou Y."/>
        </authorList>
    </citation>
    <scope>NUCLEOTIDE SEQUENCE</scope>
    <source>
        <strain evidence="5">CGMCC 1.15794</strain>
    </source>
</reference>
<gene>
    <name evidence="5" type="ORF">GCM10010921_01400</name>
</gene>
<dbReference type="Gene3D" id="3.40.50.300">
    <property type="entry name" value="P-loop containing nucleotide triphosphate hydrolases"/>
    <property type="match status" value="1"/>
</dbReference>
<dbReference type="GO" id="GO:0003677">
    <property type="term" value="F:DNA binding"/>
    <property type="evidence" value="ECO:0007669"/>
    <property type="project" value="UniProtKB-KW"/>
</dbReference>
<keyword evidence="6" id="KW-1185">Reference proteome</keyword>